<evidence type="ECO:0000256" key="8">
    <source>
        <dbReference type="ARBA" id="ARBA00022927"/>
    </source>
</evidence>
<proteinExistence type="inferred from homology"/>
<evidence type="ECO:0000259" key="11">
    <source>
        <dbReference type="Pfam" id="PF02108"/>
    </source>
</evidence>
<keyword evidence="5" id="KW-0813">Transport</keyword>
<evidence type="ECO:0000256" key="9">
    <source>
        <dbReference type="ARBA" id="ARBA00023225"/>
    </source>
</evidence>
<accession>A0A016XDJ1</accession>
<evidence type="ECO:0000256" key="5">
    <source>
        <dbReference type="ARBA" id="ARBA00022448"/>
    </source>
</evidence>
<dbReference type="OrthoDB" id="5296952at2"/>
<dbReference type="GO" id="GO:0044781">
    <property type="term" value="P:bacterial-type flagellum organization"/>
    <property type="evidence" value="ECO:0007669"/>
    <property type="project" value="UniProtKB-KW"/>
</dbReference>
<dbReference type="EMBL" id="JEMG01000001">
    <property type="protein sequence ID" value="EYC49627.1"/>
    <property type="molecule type" value="Genomic_DNA"/>
</dbReference>
<protein>
    <recommendedName>
        <fullName evidence="4">Flagellar assembly protein FliH</fullName>
    </recommendedName>
</protein>
<dbReference type="InterPro" id="IPR018035">
    <property type="entry name" value="Flagellar_FliH/T3SS_HrpE"/>
</dbReference>
<dbReference type="PRINTS" id="PR01003">
    <property type="entry name" value="FLGFLIH"/>
</dbReference>
<evidence type="ECO:0000313" key="13">
    <source>
        <dbReference type="Proteomes" id="UP000023268"/>
    </source>
</evidence>
<evidence type="ECO:0000256" key="1">
    <source>
        <dbReference type="ARBA" id="ARBA00003041"/>
    </source>
</evidence>
<keyword evidence="8" id="KW-0653">Protein transport</keyword>
<dbReference type="GO" id="GO:0005829">
    <property type="term" value="C:cytosol"/>
    <property type="evidence" value="ECO:0007669"/>
    <property type="project" value="TreeGrafter"/>
</dbReference>
<feature type="compositionally biased region" description="Basic and acidic residues" evidence="10">
    <location>
        <begin position="251"/>
        <end position="262"/>
    </location>
</feature>
<dbReference type="GO" id="GO:0003774">
    <property type="term" value="F:cytoskeletal motor activity"/>
    <property type="evidence" value="ECO:0007669"/>
    <property type="project" value="InterPro"/>
</dbReference>
<keyword evidence="7" id="KW-1005">Bacterial flagellum biogenesis</keyword>
<evidence type="ECO:0000313" key="12">
    <source>
        <dbReference type="EMBL" id="EYC49627.1"/>
    </source>
</evidence>
<evidence type="ECO:0000256" key="4">
    <source>
        <dbReference type="ARBA" id="ARBA00016507"/>
    </source>
</evidence>
<dbReference type="Proteomes" id="UP000023268">
    <property type="component" value="Unassembled WGS sequence"/>
</dbReference>
<evidence type="ECO:0000256" key="7">
    <source>
        <dbReference type="ARBA" id="ARBA00022795"/>
    </source>
</evidence>
<evidence type="ECO:0000256" key="10">
    <source>
        <dbReference type="SAM" id="MobiDB-lite"/>
    </source>
</evidence>
<dbReference type="Pfam" id="PF02108">
    <property type="entry name" value="FliH"/>
    <property type="match status" value="1"/>
</dbReference>
<keyword evidence="12" id="KW-0282">Flagellum</keyword>
<dbReference type="STRING" id="1458275.AZ34_00105"/>
<keyword evidence="12" id="KW-0969">Cilium</keyword>
<sequence>MPQTNSRTGSRFIPSEEINQLTRWDFNDVDEAGLLLAQQAREREEQALLLEQQAYEEAIFNRGRDQGYSEGYAAGFEQGKAQAQAEGQKQLSDYISTQGQVASRQFGALMAATNDQLEAAQQMAAQSVLELACELARQVLRKEIAGNPNALLPVIREALGQLFADVRAAQLRLHPLDLEMLQDVLLEEYPNLKLTLQPDAALSRGGCIVEAAGTVIDGRLEKRWLRAIGRLGQSMDWEEDAPRNAQTTASKEQESGHGRHAD</sequence>
<dbReference type="AlphaFoldDB" id="A0A016XDJ1"/>
<feature type="domain" description="Flagellar assembly protein FliH/Type III secretion system HrpE" evidence="11">
    <location>
        <begin position="103"/>
        <end position="225"/>
    </location>
</feature>
<feature type="region of interest" description="Disordered" evidence="10">
    <location>
        <begin position="236"/>
        <end position="262"/>
    </location>
</feature>
<dbReference type="GO" id="GO:0015031">
    <property type="term" value="P:protein transport"/>
    <property type="evidence" value="ECO:0007669"/>
    <property type="project" value="UniProtKB-KW"/>
</dbReference>
<dbReference type="PANTHER" id="PTHR34982:SF1">
    <property type="entry name" value="FLAGELLAR ASSEMBLY PROTEIN FLIH"/>
    <property type="match status" value="1"/>
</dbReference>
<organism evidence="12 13">
    <name type="scientific">Hylemonella gracilis str. Niagara R</name>
    <dbReference type="NCBI Taxonomy" id="1458275"/>
    <lineage>
        <taxon>Bacteria</taxon>
        <taxon>Pseudomonadati</taxon>
        <taxon>Pseudomonadota</taxon>
        <taxon>Betaproteobacteria</taxon>
        <taxon>Burkholderiales</taxon>
        <taxon>Comamonadaceae</taxon>
        <taxon>Hylemonella</taxon>
    </lineage>
</organism>
<evidence type="ECO:0000256" key="6">
    <source>
        <dbReference type="ARBA" id="ARBA00022490"/>
    </source>
</evidence>
<comment type="subcellular location">
    <subcellularLocation>
        <location evidence="2">Cytoplasm</location>
    </subcellularLocation>
</comment>
<keyword evidence="6" id="KW-0963">Cytoplasm</keyword>
<dbReference type="eggNOG" id="COG1317">
    <property type="taxonomic scope" value="Bacteria"/>
</dbReference>
<keyword evidence="12" id="KW-0966">Cell projection</keyword>
<comment type="function">
    <text evidence="1">Needed for flagellar regrowth and assembly.</text>
</comment>
<keyword evidence="9" id="KW-1006">Bacterial flagellum protein export</keyword>
<comment type="similarity">
    <text evidence="3">Belongs to the FliH family.</text>
</comment>
<dbReference type="InterPro" id="IPR051472">
    <property type="entry name" value="T3SS_Stator/FliH"/>
</dbReference>
<dbReference type="PANTHER" id="PTHR34982">
    <property type="entry name" value="YOP PROTEINS TRANSLOCATION PROTEIN L"/>
    <property type="match status" value="1"/>
</dbReference>
<dbReference type="GO" id="GO:0009288">
    <property type="term" value="C:bacterial-type flagellum"/>
    <property type="evidence" value="ECO:0007669"/>
    <property type="project" value="InterPro"/>
</dbReference>
<dbReference type="GO" id="GO:0071973">
    <property type="term" value="P:bacterial-type flagellum-dependent cell motility"/>
    <property type="evidence" value="ECO:0007669"/>
    <property type="project" value="InterPro"/>
</dbReference>
<reference evidence="12 13" key="1">
    <citation type="submission" date="2014-02" db="EMBL/GenBank/DDBJ databases">
        <title>Draft Genome of Hylemonella gracilis isolated from the Niagara River.</title>
        <authorList>
            <person name="Pawlowski D.R."/>
            <person name="Koudelka G.B."/>
        </authorList>
    </citation>
    <scope>NUCLEOTIDE SEQUENCE [LARGE SCALE GENOMIC DNA]</scope>
    <source>
        <strain evidence="12 13">Niagara R</strain>
    </source>
</reference>
<gene>
    <name evidence="12" type="ORF">AZ34_00105</name>
</gene>
<comment type="caution">
    <text evidence="12">The sequence shown here is derived from an EMBL/GenBank/DDBJ whole genome shotgun (WGS) entry which is preliminary data.</text>
</comment>
<evidence type="ECO:0000256" key="2">
    <source>
        <dbReference type="ARBA" id="ARBA00004496"/>
    </source>
</evidence>
<dbReference type="InterPro" id="IPR000563">
    <property type="entry name" value="Flag_FliH"/>
</dbReference>
<dbReference type="RefSeq" id="WP_035603416.1">
    <property type="nucleotide sequence ID" value="NZ_JEMG01000001.1"/>
</dbReference>
<name>A0A016XDJ1_9BURK</name>
<evidence type="ECO:0000256" key="3">
    <source>
        <dbReference type="ARBA" id="ARBA00006602"/>
    </source>
</evidence>